<feature type="region of interest" description="Disordered" evidence="1">
    <location>
        <begin position="176"/>
        <end position="205"/>
    </location>
</feature>
<sequence>MQCQIYGKLVHVAWRCFYRYDVDGDEVSNSGAHSNFGAGHTPSSVTGSGASAYMCFTPGMAPPSYSGLSSHFGPQFTSGSASYIFGMNIGRAAVVRTTQATPSVVAGPVWYPDSGATTHITHDSTQFNSSHYHSSSYGSVSSPSLVVQVVSNTDDRLSSQVDVSFCHTESLRYADAVSPTRNSDSLPSTPQASNSSLSPQPVVGNAHPMVTRSKVGFSNRKHMWLRSVLSFRQIYMKL</sequence>
<evidence type="ECO:0000313" key="2">
    <source>
        <dbReference type="EMBL" id="KAK5794837.1"/>
    </source>
</evidence>
<feature type="compositionally biased region" description="Polar residues" evidence="1">
    <location>
        <begin position="179"/>
        <end position="199"/>
    </location>
</feature>
<evidence type="ECO:0000256" key="1">
    <source>
        <dbReference type="SAM" id="MobiDB-lite"/>
    </source>
</evidence>
<evidence type="ECO:0000313" key="3">
    <source>
        <dbReference type="Proteomes" id="UP001358586"/>
    </source>
</evidence>
<protein>
    <submittedName>
        <fullName evidence="2">Uncharacterized protein</fullName>
    </submittedName>
</protein>
<comment type="caution">
    <text evidence="2">The sequence shown here is derived from an EMBL/GenBank/DDBJ whole genome shotgun (WGS) entry which is preliminary data.</text>
</comment>
<organism evidence="2 3">
    <name type="scientific">Gossypium arboreum</name>
    <name type="common">Tree cotton</name>
    <name type="synonym">Gossypium nanking</name>
    <dbReference type="NCBI Taxonomy" id="29729"/>
    <lineage>
        <taxon>Eukaryota</taxon>
        <taxon>Viridiplantae</taxon>
        <taxon>Streptophyta</taxon>
        <taxon>Embryophyta</taxon>
        <taxon>Tracheophyta</taxon>
        <taxon>Spermatophyta</taxon>
        <taxon>Magnoliopsida</taxon>
        <taxon>eudicotyledons</taxon>
        <taxon>Gunneridae</taxon>
        <taxon>Pentapetalae</taxon>
        <taxon>rosids</taxon>
        <taxon>malvids</taxon>
        <taxon>Malvales</taxon>
        <taxon>Malvaceae</taxon>
        <taxon>Malvoideae</taxon>
        <taxon>Gossypium</taxon>
    </lineage>
</organism>
<dbReference type="EMBL" id="JARKNE010000010">
    <property type="protein sequence ID" value="KAK5794837.1"/>
    <property type="molecule type" value="Genomic_DNA"/>
</dbReference>
<name>A0ABR0NJH5_GOSAR</name>
<proteinExistence type="predicted"/>
<keyword evidence="3" id="KW-1185">Reference proteome</keyword>
<reference evidence="2 3" key="1">
    <citation type="submission" date="2023-03" db="EMBL/GenBank/DDBJ databases">
        <title>WGS of Gossypium arboreum.</title>
        <authorList>
            <person name="Yu D."/>
        </authorList>
    </citation>
    <scope>NUCLEOTIDE SEQUENCE [LARGE SCALE GENOMIC DNA]</scope>
    <source>
        <tissue evidence="2">Leaf</tissue>
    </source>
</reference>
<accession>A0ABR0NJH5</accession>
<gene>
    <name evidence="2" type="ORF">PVK06_036087</name>
</gene>
<dbReference type="Proteomes" id="UP001358586">
    <property type="component" value="Chromosome 10"/>
</dbReference>